<feature type="compositionally biased region" description="Low complexity" evidence="1">
    <location>
        <begin position="1"/>
        <end position="16"/>
    </location>
</feature>
<accession>A0A2R6S3T6</accession>
<gene>
    <name evidence="2" type="ORF">PHLCEN_2v1233</name>
</gene>
<evidence type="ECO:0000313" key="3">
    <source>
        <dbReference type="Proteomes" id="UP000186601"/>
    </source>
</evidence>
<evidence type="ECO:0000313" key="2">
    <source>
        <dbReference type="EMBL" id="PSS36915.1"/>
    </source>
</evidence>
<evidence type="ECO:0000256" key="1">
    <source>
        <dbReference type="SAM" id="MobiDB-lite"/>
    </source>
</evidence>
<feature type="region of interest" description="Disordered" evidence="1">
    <location>
        <begin position="1"/>
        <end position="34"/>
    </location>
</feature>
<organism evidence="2 3">
    <name type="scientific">Hermanssonia centrifuga</name>
    <dbReference type="NCBI Taxonomy" id="98765"/>
    <lineage>
        <taxon>Eukaryota</taxon>
        <taxon>Fungi</taxon>
        <taxon>Dikarya</taxon>
        <taxon>Basidiomycota</taxon>
        <taxon>Agaricomycotina</taxon>
        <taxon>Agaricomycetes</taxon>
        <taxon>Polyporales</taxon>
        <taxon>Meruliaceae</taxon>
        <taxon>Hermanssonia</taxon>
    </lineage>
</organism>
<name>A0A2R6S3T6_9APHY</name>
<proteinExistence type="predicted"/>
<protein>
    <submittedName>
        <fullName evidence="2">Uncharacterized protein</fullName>
    </submittedName>
</protein>
<dbReference type="EMBL" id="MLYV02000093">
    <property type="protein sequence ID" value="PSS36915.1"/>
    <property type="molecule type" value="Genomic_DNA"/>
</dbReference>
<dbReference type="AlphaFoldDB" id="A0A2R6S3T6"/>
<keyword evidence="3" id="KW-1185">Reference proteome</keyword>
<comment type="caution">
    <text evidence="2">The sequence shown here is derived from an EMBL/GenBank/DDBJ whole genome shotgun (WGS) entry which is preliminary data.</text>
</comment>
<sequence length="102" mass="11657">MSSISAPPSSNANSRSTGAPELPGTTQGVNRTWVATDMESIGMDDASERYASRSPSIRRDRQMETILLKYSVTFIIKWIIVWLRRKLTRLLEPRYWRASDHS</sequence>
<dbReference type="Proteomes" id="UP000186601">
    <property type="component" value="Unassembled WGS sequence"/>
</dbReference>
<reference evidence="2 3" key="1">
    <citation type="submission" date="2018-02" db="EMBL/GenBank/DDBJ databases">
        <title>Genome sequence of the basidiomycete white-rot fungus Phlebia centrifuga.</title>
        <authorList>
            <person name="Granchi Z."/>
            <person name="Peng M."/>
            <person name="de Vries R.P."/>
            <person name="Hilden K."/>
            <person name="Makela M.R."/>
            <person name="Grigoriev I."/>
            <person name="Riley R."/>
        </authorList>
    </citation>
    <scope>NUCLEOTIDE SEQUENCE [LARGE SCALE GENOMIC DNA]</scope>
    <source>
        <strain evidence="2 3">FBCC195</strain>
    </source>
</reference>